<dbReference type="InterPro" id="IPR037196">
    <property type="entry name" value="HSP90_C"/>
</dbReference>
<dbReference type="Proteomes" id="UP001501940">
    <property type="component" value="Chromosome 3"/>
</dbReference>
<dbReference type="SMART" id="SM00387">
    <property type="entry name" value="HATPase_c"/>
    <property type="match status" value="1"/>
</dbReference>
<dbReference type="PROSITE" id="PS50042">
    <property type="entry name" value="CNMP_BINDING_3"/>
    <property type="match status" value="2"/>
</dbReference>
<dbReference type="InterPro" id="IPR014710">
    <property type="entry name" value="RmlC-like_jellyroll"/>
</dbReference>
<evidence type="ECO:0000256" key="4">
    <source>
        <dbReference type="ARBA" id="ARBA00008239"/>
    </source>
</evidence>
<dbReference type="SUPFAM" id="SSF55874">
    <property type="entry name" value="ATPase domain of HSP90 chaperone/DNA topoisomerase II/histidine kinase"/>
    <property type="match status" value="1"/>
</dbReference>
<evidence type="ECO:0000256" key="16">
    <source>
        <dbReference type="ARBA" id="ARBA00037198"/>
    </source>
</evidence>
<organism evidence="22 23">
    <name type="scientific">Amphiprion ocellaris</name>
    <name type="common">Clown anemonefish</name>
    <dbReference type="NCBI Taxonomy" id="80972"/>
    <lineage>
        <taxon>Eukaryota</taxon>
        <taxon>Metazoa</taxon>
        <taxon>Chordata</taxon>
        <taxon>Craniata</taxon>
        <taxon>Vertebrata</taxon>
        <taxon>Euteleostomi</taxon>
        <taxon>Actinopterygii</taxon>
        <taxon>Neopterygii</taxon>
        <taxon>Teleostei</taxon>
        <taxon>Neoteleostei</taxon>
        <taxon>Acanthomorphata</taxon>
        <taxon>Ovalentaria</taxon>
        <taxon>Pomacentridae</taxon>
        <taxon>Amphiprion</taxon>
    </lineage>
</organism>
<comment type="catalytic activity">
    <reaction evidence="19">
        <text>ATP + H2O = ADP + phosphate + H(+)</text>
        <dbReference type="Rhea" id="RHEA:13065"/>
        <dbReference type="ChEBI" id="CHEBI:15377"/>
        <dbReference type="ChEBI" id="CHEBI:15378"/>
        <dbReference type="ChEBI" id="CHEBI:30616"/>
        <dbReference type="ChEBI" id="CHEBI:43474"/>
        <dbReference type="ChEBI" id="CHEBI:456216"/>
    </reaction>
    <physiologicalReaction direction="left-to-right" evidence="19">
        <dbReference type="Rhea" id="RHEA:13066"/>
    </physiologicalReaction>
</comment>
<feature type="region of interest" description="Disordered" evidence="20">
    <location>
        <begin position="259"/>
        <end position="294"/>
    </location>
</feature>
<keyword evidence="13" id="KW-0114">cAMP</keyword>
<keyword evidence="9" id="KW-0547">Nucleotide-binding</keyword>
<dbReference type="GO" id="GO:0016887">
    <property type="term" value="F:ATP hydrolysis activity"/>
    <property type="evidence" value="ECO:0007669"/>
    <property type="project" value="InterPro"/>
</dbReference>
<keyword evidence="23" id="KW-1185">Reference proteome</keyword>
<dbReference type="PROSITE" id="PS00298">
    <property type="entry name" value="HSP90"/>
    <property type="match status" value="1"/>
</dbReference>
<dbReference type="InterPro" id="IPR019805">
    <property type="entry name" value="Heat_shock_protein_90_CS"/>
</dbReference>
<feature type="compositionally biased region" description="Acidic residues" evidence="20">
    <location>
        <begin position="259"/>
        <end position="288"/>
    </location>
</feature>
<reference evidence="22" key="2">
    <citation type="submission" date="2025-08" db="UniProtKB">
        <authorList>
            <consortium name="Ensembl"/>
        </authorList>
    </citation>
    <scope>IDENTIFICATION</scope>
</reference>
<evidence type="ECO:0000256" key="12">
    <source>
        <dbReference type="ARBA" id="ARBA00022951"/>
    </source>
</evidence>
<keyword evidence="14" id="KW-0325">Glycoprotein</keyword>
<evidence type="ECO:0000256" key="9">
    <source>
        <dbReference type="ARBA" id="ARBA00022741"/>
    </source>
</evidence>
<dbReference type="NCBIfam" id="NF003555">
    <property type="entry name" value="PRK05218.1"/>
    <property type="match status" value="1"/>
</dbReference>
<dbReference type="GO" id="GO:0030552">
    <property type="term" value="F:cAMP binding"/>
    <property type="evidence" value="ECO:0007669"/>
    <property type="project" value="UniProtKB-KW"/>
</dbReference>
<keyword evidence="10" id="KW-0256">Endoplasmic reticulum</keyword>
<evidence type="ECO:0000256" key="1">
    <source>
        <dbReference type="ARBA" id="ARBA00004319"/>
    </source>
</evidence>
<evidence type="ECO:0000256" key="8">
    <source>
        <dbReference type="ARBA" id="ARBA00022737"/>
    </source>
</evidence>
<feature type="domain" description="Cyclic nucleotide-binding" evidence="21">
    <location>
        <begin position="890"/>
        <end position="1009"/>
    </location>
</feature>
<comment type="similarity">
    <text evidence="3">Belongs to the cAMP-dependent kinase regulatory chain family.</text>
</comment>
<dbReference type="FunFam" id="1.20.120.790:FF:000003">
    <property type="entry name" value="Heat shock protein 90"/>
    <property type="match status" value="1"/>
</dbReference>
<dbReference type="OMA" id="WSPPHHP"/>
<feature type="domain" description="Cyclic nucleotide-binding" evidence="21">
    <location>
        <begin position="1012"/>
        <end position="1115"/>
    </location>
</feature>
<dbReference type="GO" id="GO:0033018">
    <property type="term" value="C:sarcoplasmic reticulum lumen"/>
    <property type="evidence" value="ECO:0007669"/>
    <property type="project" value="UniProtKB-SubCell"/>
</dbReference>
<keyword evidence="7" id="KW-0732">Signal</keyword>
<dbReference type="FunFam" id="2.60.120.10:FF:000017">
    <property type="entry name" value="cAMP-dependent protein kinase type II regulatory subunit"/>
    <property type="match status" value="1"/>
</dbReference>
<dbReference type="GeneTree" id="ENSGT01020000230401"/>
<dbReference type="PROSITE" id="PS00889">
    <property type="entry name" value="CNMP_BINDING_2"/>
    <property type="match status" value="2"/>
</dbReference>
<evidence type="ECO:0000313" key="22">
    <source>
        <dbReference type="Ensembl" id="ENSAOCP00000024203.2"/>
    </source>
</evidence>
<dbReference type="PANTHER" id="PTHR11528">
    <property type="entry name" value="HEAT SHOCK PROTEIN 90 FAMILY MEMBER"/>
    <property type="match status" value="1"/>
</dbReference>
<feature type="compositionally biased region" description="Acidic residues" evidence="20">
    <location>
        <begin position="731"/>
        <end position="748"/>
    </location>
</feature>
<dbReference type="SUPFAM" id="SSF54211">
    <property type="entry name" value="Ribosomal protein S5 domain 2-like"/>
    <property type="match status" value="1"/>
</dbReference>
<proteinExistence type="inferred from homology"/>
<dbReference type="PRINTS" id="PR00775">
    <property type="entry name" value="HEATSHOCK90"/>
</dbReference>
<dbReference type="GO" id="GO:0005524">
    <property type="term" value="F:ATP binding"/>
    <property type="evidence" value="ECO:0007669"/>
    <property type="project" value="UniProtKB-KW"/>
</dbReference>
<comment type="similarity">
    <text evidence="4">Belongs to the heat shock protein 90 family.</text>
</comment>
<dbReference type="FunFam" id="1.20.890.10:FF:000002">
    <property type="entry name" value="cAMP-dependent protein kinase type II-alpha regulatory subunit"/>
    <property type="match status" value="1"/>
</dbReference>
<evidence type="ECO:0000256" key="15">
    <source>
        <dbReference type="ARBA" id="ARBA00023186"/>
    </source>
</evidence>
<dbReference type="Pfam" id="PF00027">
    <property type="entry name" value="cNMP_binding"/>
    <property type="match status" value="2"/>
</dbReference>
<evidence type="ECO:0000256" key="14">
    <source>
        <dbReference type="ARBA" id="ARBA00023180"/>
    </source>
</evidence>
<dbReference type="FunFam" id="3.30.230.80:FF:000003">
    <property type="entry name" value="endoplasmin isoform X1"/>
    <property type="match status" value="1"/>
</dbReference>
<dbReference type="SMART" id="SM00100">
    <property type="entry name" value="cNMP"/>
    <property type="match status" value="2"/>
</dbReference>
<dbReference type="InterPro" id="IPR020568">
    <property type="entry name" value="Ribosomal_Su5_D2-typ_SF"/>
</dbReference>
<keyword evidence="5" id="KW-0597">Phosphoprotein</keyword>
<dbReference type="SUPFAM" id="SSF51206">
    <property type="entry name" value="cAMP-binding domain-like"/>
    <property type="match status" value="2"/>
</dbReference>
<protein>
    <recommendedName>
        <fullName evidence="17">Endoplasmin</fullName>
    </recommendedName>
    <alternativeName>
        <fullName evidence="18">Heat shock protein 90 kDa beta member 1</fullName>
    </alternativeName>
</protein>
<dbReference type="GO" id="GO:0140662">
    <property type="term" value="F:ATP-dependent protein folding chaperone"/>
    <property type="evidence" value="ECO:0007669"/>
    <property type="project" value="InterPro"/>
</dbReference>
<evidence type="ECO:0000256" key="10">
    <source>
        <dbReference type="ARBA" id="ARBA00022824"/>
    </source>
</evidence>
<comment type="function">
    <text evidence="16">Regulatory subunit of the cAMP-dependent protein kinases involved in cAMP signaling in cells. Type II regulatory chains mediate membrane association by binding to anchoring proteins, including the MAP2 kinase.</text>
</comment>
<comment type="subcellular location">
    <subcellularLocation>
        <location evidence="1">Endoplasmic reticulum lumen</location>
    </subcellularLocation>
    <subcellularLocation>
        <location evidence="2">Sarcoplasmic reticulum lumen</location>
    </subcellularLocation>
</comment>
<dbReference type="Gene3D" id="3.40.50.11260">
    <property type="match status" value="1"/>
</dbReference>
<evidence type="ECO:0000256" key="20">
    <source>
        <dbReference type="SAM" id="MobiDB-lite"/>
    </source>
</evidence>
<dbReference type="SUPFAM" id="SSF47391">
    <property type="entry name" value="Dimerization-anchoring domain of cAMP-dependent PK regulatory subunit"/>
    <property type="match status" value="1"/>
</dbReference>
<reference evidence="22" key="3">
    <citation type="submission" date="2025-09" db="UniProtKB">
        <authorList>
            <consortium name="Ensembl"/>
        </authorList>
    </citation>
    <scope>IDENTIFICATION</scope>
</reference>
<reference evidence="22 23" key="1">
    <citation type="submission" date="2022-01" db="EMBL/GenBank/DDBJ databases">
        <title>A chromosome-scale genome assembly of the false clownfish, Amphiprion ocellaris.</title>
        <authorList>
            <person name="Ryu T."/>
        </authorList>
    </citation>
    <scope>NUCLEOTIDE SEQUENCE [LARGE SCALE GENOMIC DNA]</scope>
</reference>
<evidence type="ECO:0000256" key="5">
    <source>
        <dbReference type="ARBA" id="ARBA00022553"/>
    </source>
</evidence>
<dbReference type="SUPFAM" id="SSF110942">
    <property type="entry name" value="HSP90 C-terminal domain"/>
    <property type="match status" value="1"/>
</dbReference>
<keyword evidence="8" id="KW-0677">Repeat</keyword>
<dbReference type="InterPro" id="IPR001404">
    <property type="entry name" value="Hsp90_fam"/>
</dbReference>
<dbReference type="InterPro" id="IPR020575">
    <property type="entry name" value="Hsp90_N"/>
</dbReference>
<dbReference type="InterPro" id="IPR000595">
    <property type="entry name" value="cNMP-bd_dom"/>
</dbReference>
<dbReference type="AlphaFoldDB" id="A0A3Q1CEV5"/>
<dbReference type="InterPro" id="IPR003594">
    <property type="entry name" value="HATPase_dom"/>
</dbReference>
<keyword evidence="15" id="KW-0143">Chaperone</keyword>
<dbReference type="HAMAP" id="MF_00505">
    <property type="entry name" value="HSP90"/>
    <property type="match status" value="1"/>
</dbReference>
<evidence type="ECO:0000313" key="23">
    <source>
        <dbReference type="Proteomes" id="UP001501940"/>
    </source>
</evidence>
<accession>A0A3Q1CEV5</accession>
<dbReference type="Pfam" id="PF13589">
    <property type="entry name" value="HATPase_c_3"/>
    <property type="match status" value="1"/>
</dbReference>
<name>A0A3Q1CEV5_AMPOC</name>
<evidence type="ECO:0000256" key="13">
    <source>
        <dbReference type="ARBA" id="ARBA00023149"/>
    </source>
</evidence>
<sequence length="1131" mass="129364">DDLGKSRDGSRTDDEVVQREEEAIQLDGLNAAQIKELREKSEKHAFQAEVNRMMKLIINSLYKNKEIFLRELISNASDALDKIRLLSLTNEDAMASNEELTIKIKSDKEKNMLHITDTGIGMTKEELVKNLGTIAKSGTSEFLNKMTEMQSEGQSTSELIGQFGVGFYSAFLVADKVIVTSKHNNDTQHIWESDSNQFSVIDDPRGDTLGRGTTITLVLKEEASDYLELETIKNLVKKYSQFINFPIYVWASKTETVEEPIEEDAEAAEEAEKETAEDEAEVEEEEEDKDKPKTKKVEKTVWDWELMNDIKPIWQRPAKEVEEDEYTAFYKTFSKDTDNPLAHIHFTAEGEVTFKSILFVPTSAPRGLFDEYGSKKNDYIKLFVRRVFITDDFNDMMPKYLNFIKGVVDSDDLPLNVSRETLQQHKLLKVIRKKLVRKTLDMIKKIAEEQYNDKFWKEFGTNIKLGVIEDHSNRTRLAKLLRFQTSNSDTELASLEQYVERMKEKQDKIYFMAGTSRKEAESSPFVERLLKKGYEVIYLTEPVDEYCIQALPEFDGKRFQNVAKEGVKFDESDKAKEKRETLEKEYEPLTTWLKDKALKDKIEKAVLSQRLTNSPCALVASQYGWSGNMERIMKAQAYQTGKDISTNYYASQKKTLEINPKHPLIKQMLSRVNTDAEDQTASDLAVVLFETATLRSGYQLADTKAYGDRIERMLRLSMNVPLDEQAKPAEDDSEDKDEIVDEDDDEETQTGFVHIHRLITGMSIEIPEGLTELLQSFTVEVLRNQPRDLLEFALQYFTQLKDSETKEASLGNDQNSAPRPGKAVNFIDEAMQIDSENGEEEEDDDDEEFIVCAEAFNPDEDDEDKEPRVTYPKTDEQRQRLQEACRDILLFKNLDPEEMSQVLDAMFEKFCTEGEHIIDQDDDGDNFYVIESGTFNIFVKVDGADKLVGCYDNRGSFGELALMYNTPRAATITATSPGALWCLDRLTFRRIIVKNNAKKRKMYEAFIETLPLLTSLELSERMKVVDVLSTRVYSDSQQIIAQTKKDQEEEEVDIATCSRGQYFGELALVTNKPRAASAYAVGSVKCLVMDVKAFERLLGPCMDIMKRNIANYEEQLVTLFGSSPEIEQQSA</sequence>
<dbReference type="SMART" id="SM00394">
    <property type="entry name" value="RIIa"/>
    <property type="match status" value="1"/>
</dbReference>
<evidence type="ECO:0000256" key="17">
    <source>
        <dbReference type="ARBA" id="ARBA00039709"/>
    </source>
</evidence>
<dbReference type="Gene3D" id="3.30.565.10">
    <property type="entry name" value="Histidine kinase-like ATPase, C-terminal domain"/>
    <property type="match status" value="1"/>
</dbReference>
<dbReference type="STRING" id="80972.ENSAOCP00000024203"/>
<evidence type="ECO:0000256" key="3">
    <source>
        <dbReference type="ARBA" id="ARBA00005753"/>
    </source>
</evidence>
<evidence type="ECO:0000256" key="19">
    <source>
        <dbReference type="ARBA" id="ARBA00048778"/>
    </source>
</evidence>
<evidence type="ECO:0000256" key="7">
    <source>
        <dbReference type="ARBA" id="ARBA00022729"/>
    </source>
</evidence>
<dbReference type="InterPro" id="IPR018490">
    <property type="entry name" value="cNMP-bd_dom_sf"/>
</dbReference>
<feature type="region of interest" description="Disordered" evidence="20">
    <location>
        <begin position="1"/>
        <end position="22"/>
    </location>
</feature>
<evidence type="ECO:0000256" key="11">
    <source>
        <dbReference type="ARBA" id="ARBA00022840"/>
    </source>
</evidence>
<dbReference type="FunFam" id="3.40.50.11260:FF:000003">
    <property type="entry name" value="Heat shock protein 90"/>
    <property type="match status" value="1"/>
</dbReference>
<dbReference type="FunFam" id="3.30.565.10:FF:000005">
    <property type="entry name" value="Heat shock protein 90"/>
    <property type="match status" value="1"/>
</dbReference>
<dbReference type="CDD" id="cd16927">
    <property type="entry name" value="HATPase_Hsp90-like"/>
    <property type="match status" value="1"/>
</dbReference>
<evidence type="ECO:0000256" key="6">
    <source>
        <dbReference type="ARBA" id="ARBA00022566"/>
    </source>
</evidence>
<feature type="region of interest" description="Disordered" evidence="20">
    <location>
        <begin position="721"/>
        <end position="748"/>
    </location>
</feature>
<dbReference type="InterPro" id="IPR003117">
    <property type="entry name" value="cAMP_dep_PK_reg_su_I/II_a/b"/>
</dbReference>
<dbReference type="Gene3D" id="2.60.120.10">
    <property type="entry name" value="Jelly Rolls"/>
    <property type="match status" value="3"/>
</dbReference>
<dbReference type="Gene3D" id="1.20.120.790">
    <property type="entry name" value="Heat shock protein 90, C-terminal domain"/>
    <property type="match status" value="1"/>
</dbReference>
<dbReference type="Gene3D" id="1.20.890.10">
    <property type="entry name" value="cAMP-dependent protein kinase regulatory subunit, dimerization-anchoring domain"/>
    <property type="match status" value="1"/>
</dbReference>
<evidence type="ECO:0000259" key="21">
    <source>
        <dbReference type="PROSITE" id="PS50042"/>
    </source>
</evidence>
<dbReference type="GO" id="GO:0051082">
    <property type="term" value="F:unfolded protein binding"/>
    <property type="evidence" value="ECO:0007669"/>
    <property type="project" value="InterPro"/>
</dbReference>
<dbReference type="Gene3D" id="3.30.230.80">
    <property type="match status" value="1"/>
</dbReference>
<dbReference type="Pfam" id="PF02197">
    <property type="entry name" value="RIIa"/>
    <property type="match status" value="1"/>
</dbReference>
<evidence type="ECO:0000256" key="18">
    <source>
        <dbReference type="ARBA" id="ARBA00042650"/>
    </source>
</evidence>
<dbReference type="Pfam" id="PF00183">
    <property type="entry name" value="HSP90"/>
    <property type="match status" value="1"/>
</dbReference>
<dbReference type="CDD" id="cd00038">
    <property type="entry name" value="CAP_ED"/>
    <property type="match status" value="2"/>
</dbReference>
<keyword evidence="12" id="KW-0703">Sarcoplasmic reticulum</keyword>
<keyword evidence="6" id="KW-0116">cAMP-binding</keyword>
<dbReference type="InterPro" id="IPR036890">
    <property type="entry name" value="HATPase_C_sf"/>
</dbReference>
<evidence type="ECO:0000256" key="2">
    <source>
        <dbReference type="ARBA" id="ARBA00004564"/>
    </source>
</evidence>
<keyword evidence="11" id="KW-0067">ATP-binding</keyword>
<dbReference type="InterPro" id="IPR018488">
    <property type="entry name" value="cNMP-bd_CS"/>
</dbReference>
<dbReference type="Ensembl" id="ENSAOCT00000003370.2">
    <property type="protein sequence ID" value="ENSAOCP00000024203.2"/>
    <property type="gene ID" value="ENSAOCG00000010844.2"/>
</dbReference>